<organism evidence="2 3">
    <name type="scientific">Paraburkholderia haematera</name>
    <dbReference type="NCBI Taxonomy" id="2793077"/>
    <lineage>
        <taxon>Bacteria</taxon>
        <taxon>Pseudomonadati</taxon>
        <taxon>Pseudomonadota</taxon>
        <taxon>Betaproteobacteria</taxon>
        <taxon>Burkholderiales</taxon>
        <taxon>Burkholderiaceae</taxon>
        <taxon>Paraburkholderia</taxon>
    </lineage>
</organism>
<feature type="region of interest" description="Disordered" evidence="1">
    <location>
        <begin position="1"/>
        <end position="43"/>
    </location>
</feature>
<dbReference type="EMBL" id="CAJNBK010000026">
    <property type="protein sequence ID" value="CAE6816032.1"/>
    <property type="molecule type" value="Genomic_DNA"/>
</dbReference>
<dbReference type="Proteomes" id="UP000672526">
    <property type="component" value="Unassembled WGS sequence"/>
</dbReference>
<feature type="compositionally biased region" description="Pro residues" evidence="1">
    <location>
        <begin position="348"/>
        <end position="357"/>
    </location>
</feature>
<feature type="region of interest" description="Disordered" evidence="1">
    <location>
        <begin position="348"/>
        <end position="371"/>
    </location>
</feature>
<sequence length="371" mass="40038">MEVTTQYPNASALTTSSEESAARTVHPNASPTQAKVFSESDVSRQFAMRPDDLSVKLHPKASMFPQAGASKAPPDADQTLSRQKRGPVLSALGACAKSEFRECRGGEALKDSASSFVKFDQFSHKETMGDERRGTCYGIVRAAMGDIDNNLARGAATDLLSVVTNMRTDMSSGRATQNGLYDRIEALQRDQNNRLSLRNYSSSSSMNMNPNASVSHEGRIDALIDAVGNVHGLAPGDLALIGVRVQRPGEPALPNGHVLLVQRLPSDVHDPGENSPERHAIFDPNNGVFVYNSLSAMQSALRGYMDSAFAEDGYHAVPDRVSYLRLDGSGSGSQPFTPFSPFRPLLTPPDAPLPTEPPEIAQHNFRGLDEL</sequence>
<accession>A0ABN7MMB5</accession>
<comment type="caution">
    <text evidence="2">The sequence shown here is derived from an EMBL/GenBank/DDBJ whole genome shotgun (WGS) entry which is preliminary data.</text>
</comment>
<reference evidence="2 3" key="1">
    <citation type="submission" date="2021-02" db="EMBL/GenBank/DDBJ databases">
        <authorList>
            <person name="Vanwijnsberghe S."/>
        </authorList>
    </citation>
    <scope>NUCLEOTIDE SEQUENCE [LARGE SCALE GENOMIC DNA]</scope>
    <source>
        <strain evidence="2 3">LMG 31837</strain>
    </source>
</reference>
<gene>
    <name evidence="2" type="ORF">R69888_05883</name>
</gene>
<evidence type="ECO:0000313" key="2">
    <source>
        <dbReference type="EMBL" id="CAE6816032.1"/>
    </source>
</evidence>
<protein>
    <submittedName>
        <fullName evidence="2">Uncharacterized protein</fullName>
    </submittedName>
</protein>
<feature type="compositionally biased region" description="Low complexity" evidence="1">
    <location>
        <begin position="10"/>
        <end position="19"/>
    </location>
</feature>
<name>A0ABN7MMB5_9BURK</name>
<evidence type="ECO:0000313" key="3">
    <source>
        <dbReference type="Proteomes" id="UP000672526"/>
    </source>
</evidence>
<feature type="region of interest" description="Disordered" evidence="1">
    <location>
        <begin position="64"/>
        <end position="85"/>
    </location>
</feature>
<dbReference type="RefSeq" id="WP_211615662.1">
    <property type="nucleotide sequence ID" value="NZ_CAJNBK010000026.1"/>
</dbReference>
<keyword evidence="3" id="KW-1185">Reference proteome</keyword>
<evidence type="ECO:0000256" key="1">
    <source>
        <dbReference type="SAM" id="MobiDB-lite"/>
    </source>
</evidence>
<proteinExistence type="predicted"/>